<keyword evidence="1" id="KW-0472">Membrane</keyword>
<feature type="transmembrane region" description="Helical" evidence="1">
    <location>
        <begin position="275"/>
        <end position="293"/>
    </location>
</feature>
<keyword evidence="1" id="KW-1133">Transmembrane helix</keyword>
<evidence type="ECO:0000313" key="2">
    <source>
        <dbReference type="EMBL" id="OQE23131.1"/>
    </source>
</evidence>
<comment type="caution">
    <text evidence="2">The sequence shown here is derived from an EMBL/GenBank/DDBJ whole genome shotgun (WGS) entry which is preliminary data.</text>
</comment>
<evidence type="ECO:0000313" key="3">
    <source>
        <dbReference type="Proteomes" id="UP000191285"/>
    </source>
</evidence>
<name>A0A1V6TAF4_9EURO</name>
<sequence>MTCADDPQIQIHQVGNQPSTMRMLPILSYTATAVLAQCLLDQEGIEILHFGEDSVSTDDFSVEWSYGYGFDDDEFVTPDYETDDTLDDILEDDENNKIDNDGYTKKGLDGFYPNECDNKYTIMLAPIHRNSCQTLSDEGYLDSLFSTTVTGQTSYLDVPTSKLTAFAPGETSNVDFVFYSGDYLDVEMCYSTRLFVYAPTTAPAVATAFATATANMMATEDNYDLPAPTSTPEEAVRKNTVYLEASNHVHAGLETEQANFDSRAVSTDTYFGLNGWLRGGALVFVAGSVYWGLSRKRTIRLGR</sequence>
<gene>
    <name evidence="2" type="ORF">PENSTE_c009G07318</name>
</gene>
<keyword evidence="1" id="KW-0812">Transmembrane</keyword>
<organism evidence="2 3">
    <name type="scientific">Penicillium steckii</name>
    <dbReference type="NCBI Taxonomy" id="303698"/>
    <lineage>
        <taxon>Eukaryota</taxon>
        <taxon>Fungi</taxon>
        <taxon>Dikarya</taxon>
        <taxon>Ascomycota</taxon>
        <taxon>Pezizomycotina</taxon>
        <taxon>Eurotiomycetes</taxon>
        <taxon>Eurotiomycetidae</taxon>
        <taxon>Eurotiales</taxon>
        <taxon>Aspergillaceae</taxon>
        <taxon>Penicillium</taxon>
    </lineage>
</organism>
<accession>A0A1V6TAF4</accession>
<keyword evidence="3" id="KW-1185">Reference proteome</keyword>
<dbReference type="EMBL" id="MLKD01000009">
    <property type="protein sequence ID" value="OQE23131.1"/>
    <property type="molecule type" value="Genomic_DNA"/>
</dbReference>
<protein>
    <submittedName>
        <fullName evidence="2">Uncharacterized protein</fullName>
    </submittedName>
</protein>
<evidence type="ECO:0000256" key="1">
    <source>
        <dbReference type="SAM" id="Phobius"/>
    </source>
</evidence>
<dbReference type="AlphaFoldDB" id="A0A1V6TAF4"/>
<proteinExistence type="predicted"/>
<dbReference type="OrthoDB" id="10365178at2759"/>
<reference evidence="3" key="1">
    <citation type="journal article" date="2017" name="Nat. Microbiol.">
        <title>Global analysis of biosynthetic gene clusters reveals vast potential of secondary metabolite production in Penicillium species.</title>
        <authorList>
            <person name="Nielsen J.C."/>
            <person name="Grijseels S."/>
            <person name="Prigent S."/>
            <person name="Ji B."/>
            <person name="Dainat J."/>
            <person name="Nielsen K.F."/>
            <person name="Frisvad J.C."/>
            <person name="Workman M."/>
            <person name="Nielsen J."/>
        </authorList>
    </citation>
    <scope>NUCLEOTIDE SEQUENCE [LARGE SCALE GENOMIC DNA]</scope>
    <source>
        <strain evidence="3">IBT 24891</strain>
    </source>
</reference>
<dbReference type="Proteomes" id="UP000191285">
    <property type="component" value="Unassembled WGS sequence"/>
</dbReference>